<evidence type="ECO:0000259" key="1">
    <source>
        <dbReference type="PROSITE" id="PS51459"/>
    </source>
</evidence>
<dbReference type="Pfam" id="PF02661">
    <property type="entry name" value="Fic"/>
    <property type="match status" value="1"/>
</dbReference>
<organism evidence="2 3">
    <name type="scientific">Subtercola boreus</name>
    <dbReference type="NCBI Taxonomy" id="120213"/>
    <lineage>
        <taxon>Bacteria</taxon>
        <taxon>Bacillati</taxon>
        <taxon>Actinomycetota</taxon>
        <taxon>Actinomycetes</taxon>
        <taxon>Micrococcales</taxon>
        <taxon>Microbacteriaceae</taxon>
        <taxon>Subtercola</taxon>
    </lineage>
</organism>
<sequence>MTVYLTLGEAVLIAGAAIGAPPAVRDFGLLEAALARPQTMVLGEDAYPSLYEKAAALLQSLVGNHALVDGNKRLGFACTAVFLAVNGAPLTLTENDAYDLVMAVASGELRELSAIAGRLAG</sequence>
<dbReference type="InterPro" id="IPR053737">
    <property type="entry name" value="Type_II_TA_Toxin"/>
</dbReference>
<feature type="domain" description="Fido" evidence="1">
    <location>
        <begin position="5"/>
        <end position="121"/>
    </location>
</feature>
<dbReference type="PANTHER" id="PTHR39426:SF1">
    <property type="entry name" value="HOMOLOGY TO DEATH-ON-CURING PROTEIN OF PHAGE P1"/>
    <property type="match status" value="1"/>
</dbReference>
<dbReference type="EMBL" id="NBXB01000006">
    <property type="protein sequence ID" value="RFA16993.1"/>
    <property type="molecule type" value="Genomic_DNA"/>
</dbReference>
<protein>
    <submittedName>
        <fullName evidence="2">Death-on-curing protein</fullName>
    </submittedName>
</protein>
<dbReference type="Gene3D" id="1.20.120.1870">
    <property type="entry name" value="Fic/DOC protein, Fido domain"/>
    <property type="match status" value="1"/>
</dbReference>
<gene>
    <name evidence="2" type="ORF">B7R22_01440</name>
</gene>
<dbReference type="OrthoDB" id="9802752at2"/>
<dbReference type="PANTHER" id="PTHR39426">
    <property type="entry name" value="HOMOLOGY TO DEATH-ON-CURING PROTEIN OF PHAGE P1"/>
    <property type="match status" value="1"/>
</dbReference>
<dbReference type="PROSITE" id="PS51459">
    <property type="entry name" value="FIDO"/>
    <property type="match status" value="1"/>
</dbReference>
<dbReference type="RefSeq" id="WP_116410042.1">
    <property type="nucleotide sequence ID" value="NZ_NBXB01000006.1"/>
</dbReference>
<reference evidence="2 3" key="1">
    <citation type="submission" date="2017-04" db="EMBL/GenBank/DDBJ databases">
        <title>Comparative genome analysis of Subtercola boreus.</title>
        <authorList>
            <person name="Cho Y.-J."/>
            <person name="Cho A."/>
            <person name="Kim O.-S."/>
            <person name="Lee J.-I."/>
        </authorList>
    </citation>
    <scope>NUCLEOTIDE SEQUENCE [LARGE SCALE GENOMIC DNA]</scope>
    <source>
        <strain evidence="2 3">P27479</strain>
    </source>
</reference>
<name>A0A3E0W627_9MICO</name>
<proteinExistence type="predicted"/>
<comment type="caution">
    <text evidence="2">The sequence shown here is derived from an EMBL/GenBank/DDBJ whole genome shotgun (WGS) entry which is preliminary data.</text>
</comment>
<dbReference type="SUPFAM" id="SSF140931">
    <property type="entry name" value="Fic-like"/>
    <property type="match status" value="1"/>
</dbReference>
<dbReference type="AlphaFoldDB" id="A0A3E0W627"/>
<dbReference type="InterPro" id="IPR006440">
    <property type="entry name" value="Doc"/>
</dbReference>
<accession>A0A3E0W627</accession>
<evidence type="ECO:0000313" key="2">
    <source>
        <dbReference type="EMBL" id="RFA16993.1"/>
    </source>
</evidence>
<dbReference type="NCBIfam" id="TIGR01550">
    <property type="entry name" value="DOC_P1"/>
    <property type="match status" value="1"/>
</dbReference>
<dbReference type="GO" id="GO:0016301">
    <property type="term" value="F:kinase activity"/>
    <property type="evidence" value="ECO:0007669"/>
    <property type="project" value="InterPro"/>
</dbReference>
<evidence type="ECO:0000313" key="3">
    <source>
        <dbReference type="Proteomes" id="UP000256541"/>
    </source>
</evidence>
<dbReference type="InterPro" id="IPR036597">
    <property type="entry name" value="Fido-like_dom_sf"/>
</dbReference>
<dbReference type="Proteomes" id="UP000256541">
    <property type="component" value="Unassembled WGS sequence"/>
</dbReference>
<dbReference type="InterPro" id="IPR003812">
    <property type="entry name" value="Fido"/>
</dbReference>